<proteinExistence type="predicted"/>
<evidence type="ECO:0000313" key="1">
    <source>
        <dbReference type="Proteomes" id="UP000887574"/>
    </source>
</evidence>
<dbReference type="WBParaSite" id="jg20539">
    <property type="protein sequence ID" value="jg20539"/>
    <property type="gene ID" value="jg20539"/>
</dbReference>
<accession>A0A915DIZ5</accession>
<protein>
    <submittedName>
        <fullName evidence="2">Uncharacterized protein</fullName>
    </submittedName>
</protein>
<dbReference type="AlphaFoldDB" id="A0A915DIZ5"/>
<reference evidence="2" key="1">
    <citation type="submission" date="2022-11" db="UniProtKB">
        <authorList>
            <consortium name="WormBaseParasite"/>
        </authorList>
    </citation>
    <scope>IDENTIFICATION</scope>
</reference>
<evidence type="ECO:0000313" key="2">
    <source>
        <dbReference type="WBParaSite" id="jg20539"/>
    </source>
</evidence>
<keyword evidence="1" id="KW-1185">Reference proteome</keyword>
<name>A0A915DIZ5_9BILA</name>
<dbReference type="Proteomes" id="UP000887574">
    <property type="component" value="Unplaced"/>
</dbReference>
<sequence>MDVENKQQNSGIVPYPQVDIKQEKADEVGEDLQSVKIEVKEEVQDDSYGTRAVLPANLSHKAQEWICIFLESLLTDLFSQIFV</sequence>
<organism evidence="1 2">
    <name type="scientific">Ditylenchus dipsaci</name>
    <dbReference type="NCBI Taxonomy" id="166011"/>
    <lineage>
        <taxon>Eukaryota</taxon>
        <taxon>Metazoa</taxon>
        <taxon>Ecdysozoa</taxon>
        <taxon>Nematoda</taxon>
        <taxon>Chromadorea</taxon>
        <taxon>Rhabditida</taxon>
        <taxon>Tylenchina</taxon>
        <taxon>Tylenchomorpha</taxon>
        <taxon>Sphaerularioidea</taxon>
        <taxon>Anguinidae</taxon>
        <taxon>Anguininae</taxon>
        <taxon>Ditylenchus</taxon>
    </lineage>
</organism>